<evidence type="ECO:0000313" key="1">
    <source>
        <dbReference type="EMBL" id="KAL3849714.1"/>
    </source>
</evidence>
<dbReference type="Pfam" id="PF05553">
    <property type="entry name" value="DUF761"/>
    <property type="match status" value="1"/>
</dbReference>
<evidence type="ECO:0008006" key="3">
    <source>
        <dbReference type="Google" id="ProtNLM"/>
    </source>
</evidence>
<organism evidence="1 2">
    <name type="scientific">Penstemon smallii</name>
    <dbReference type="NCBI Taxonomy" id="265156"/>
    <lineage>
        <taxon>Eukaryota</taxon>
        <taxon>Viridiplantae</taxon>
        <taxon>Streptophyta</taxon>
        <taxon>Embryophyta</taxon>
        <taxon>Tracheophyta</taxon>
        <taxon>Spermatophyta</taxon>
        <taxon>Magnoliopsida</taxon>
        <taxon>eudicotyledons</taxon>
        <taxon>Gunneridae</taxon>
        <taxon>Pentapetalae</taxon>
        <taxon>asterids</taxon>
        <taxon>lamiids</taxon>
        <taxon>Lamiales</taxon>
        <taxon>Plantaginaceae</taxon>
        <taxon>Cheloneae</taxon>
        <taxon>Penstemon</taxon>
    </lineage>
</organism>
<dbReference type="PANTHER" id="PTHR33265">
    <property type="entry name" value="AVR9/CF-9 RAPIDLY ELICITED PROTEIN-RELATED"/>
    <property type="match status" value="1"/>
</dbReference>
<dbReference type="AlphaFoldDB" id="A0ABD3UJK6"/>
<dbReference type="InterPro" id="IPR008480">
    <property type="entry name" value="DUF761_pln"/>
</dbReference>
<comment type="caution">
    <text evidence="1">The sequence shown here is derived from an EMBL/GenBank/DDBJ whole genome shotgun (WGS) entry which is preliminary data.</text>
</comment>
<gene>
    <name evidence="1" type="ORF">ACJIZ3_011596</name>
</gene>
<keyword evidence="2" id="KW-1185">Reference proteome</keyword>
<reference evidence="1 2" key="1">
    <citation type="submission" date="2024-12" db="EMBL/GenBank/DDBJ databases">
        <title>The unique morphological basis and parallel evolutionary history of personate flowers in Penstemon.</title>
        <authorList>
            <person name="Depatie T.H."/>
            <person name="Wessinger C.A."/>
        </authorList>
    </citation>
    <scope>NUCLEOTIDE SEQUENCE [LARGE SCALE GENOMIC DNA]</scope>
    <source>
        <strain evidence="1">WTNN_2</strain>
        <tissue evidence="1">Leaf</tissue>
    </source>
</reference>
<accession>A0ABD3UJK6</accession>
<protein>
    <recommendedName>
        <fullName evidence="3">Cotton fiber protein</fullName>
    </recommendedName>
</protein>
<sequence>MSKNTPIVGRRAWSILRLALLWARKGGLFRNRLVFSLNVLGKGIRKLRNSNYEQQRGALVYGDREFSFDDTPIIHVKMHRPSSLRFKMPHIPCIKPQVDFDYDFEFDDDNQICYGLDESSNRLINEDEDEIDVNGDFDEEDGIDLKAEQFIAKFYEQMKMQRQISCLQYNENRGTN</sequence>
<evidence type="ECO:0000313" key="2">
    <source>
        <dbReference type="Proteomes" id="UP001634393"/>
    </source>
</evidence>
<dbReference type="EMBL" id="JBJXBP010000001">
    <property type="protein sequence ID" value="KAL3849714.1"/>
    <property type="molecule type" value="Genomic_DNA"/>
</dbReference>
<name>A0ABD3UJK6_9LAMI</name>
<dbReference type="Proteomes" id="UP001634393">
    <property type="component" value="Unassembled WGS sequence"/>
</dbReference>
<proteinExistence type="predicted"/>
<dbReference type="PANTHER" id="PTHR33265:SF5">
    <property type="entry name" value="COTTON FIBER PROTEIN"/>
    <property type="match status" value="1"/>
</dbReference>